<dbReference type="EMBL" id="CM042037">
    <property type="protein sequence ID" value="KAI3743583.1"/>
    <property type="molecule type" value="Genomic_DNA"/>
</dbReference>
<gene>
    <name evidence="1" type="ORF">L1987_61293</name>
</gene>
<evidence type="ECO:0000313" key="2">
    <source>
        <dbReference type="Proteomes" id="UP001056120"/>
    </source>
</evidence>
<reference evidence="2" key="1">
    <citation type="journal article" date="2022" name="Mol. Ecol. Resour.">
        <title>The genomes of chicory, endive, great burdock and yacon provide insights into Asteraceae palaeo-polyploidization history and plant inulin production.</title>
        <authorList>
            <person name="Fan W."/>
            <person name="Wang S."/>
            <person name="Wang H."/>
            <person name="Wang A."/>
            <person name="Jiang F."/>
            <person name="Liu H."/>
            <person name="Zhao H."/>
            <person name="Xu D."/>
            <person name="Zhang Y."/>
        </authorList>
    </citation>
    <scope>NUCLEOTIDE SEQUENCE [LARGE SCALE GENOMIC DNA]</scope>
    <source>
        <strain evidence="2">cv. Yunnan</strain>
    </source>
</reference>
<name>A0ACB9DB17_9ASTR</name>
<keyword evidence="2" id="KW-1185">Reference proteome</keyword>
<comment type="caution">
    <text evidence="1">The sequence shown here is derived from an EMBL/GenBank/DDBJ whole genome shotgun (WGS) entry which is preliminary data.</text>
</comment>
<sequence>MVENNSARVVRRITMTNRLCWKGGTPNLISSLAEVALSKALRKNKNAHMGSKSESALISTEILIMDKKPLDAVAFNCEVSVQNLIDGCDVILLLIPQLAKLCEEMDATPPHKFISDTRENLISMKEEMPLVLKEADDQGGLLFDSLHGFYISAGLNVDGKRFKSFRLEANVYHVNGLL</sequence>
<evidence type="ECO:0000313" key="1">
    <source>
        <dbReference type="EMBL" id="KAI3743583.1"/>
    </source>
</evidence>
<dbReference type="Proteomes" id="UP001056120">
    <property type="component" value="Linkage Group LG20"/>
</dbReference>
<organism evidence="1 2">
    <name type="scientific">Smallanthus sonchifolius</name>
    <dbReference type="NCBI Taxonomy" id="185202"/>
    <lineage>
        <taxon>Eukaryota</taxon>
        <taxon>Viridiplantae</taxon>
        <taxon>Streptophyta</taxon>
        <taxon>Embryophyta</taxon>
        <taxon>Tracheophyta</taxon>
        <taxon>Spermatophyta</taxon>
        <taxon>Magnoliopsida</taxon>
        <taxon>eudicotyledons</taxon>
        <taxon>Gunneridae</taxon>
        <taxon>Pentapetalae</taxon>
        <taxon>asterids</taxon>
        <taxon>campanulids</taxon>
        <taxon>Asterales</taxon>
        <taxon>Asteraceae</taxon>
        <taxon>Asteroideae</taxon>
        <taxon>Heliantheae alliance</taxon>
        <taxon>Millerieae</taxon>
        <taxon>Smallanthus</taxon>
    </lineage>
</organism>
<accession>A0ACB9DB17</accession>
<reference evidence="1 2" key="2">
    <citation type="journal article" date="2022" name="Mol. Ecol. Resour.">
        <title>The genomes of chicory, endive, great burdock and yacon provide insights into Asteraceae paleo-polyploidization history and plant inulin production.</title>
        <authorList>
            <person name="Fan W."/>
            <person name="Wang S."/>
            <person name="Wang H."/>
            <person name="Wang A."/>
            <person name="Jiang F."/>
            <person name="Liu H."/>
            <person name="Zhao H."/>
            <person name="Xu D."/>
            <person name="Zhang Y."/>
        </authorList>
    </citation>
    <scope>NUCLEOTIDE SEQUENCE [LARGE SCALE GENOMIC DNA]</scope>
    <source>
        <strain evidence="2">cv. Yunnan</strain>
        <tissue evidence="1">Leaves</tissue>
    </source>
</reference>
<proteinExistence type="predicted"/>
<protein>
    <submittedName>
        <fullName evidence="1">Uncharacterized protein</fullName>
    </submittedName>
</protein>